<organism evidence="2 3">
    <name type="scientific">Elysia crispata</name>
    <name type="common">lettuce slug</name>
    <dbReference type="NCBI Taxonomy" id="231223"/>
    <lineage>
        <taxon>Eukaryota</taxon>
        <taxon>Metazoa</taxon>
        <taxon>Spiralia</taxon>
        <taxon>Lophotrochozoa</taxon>
        <taxon>Mollusca</taxon>
        <taxon>Gastropoda</taxon>
        <taxon>Heterobranchia</taxon>
        <taxon>Euthyneura</taxon>
        <taxon>Panpulmonata</taxon>
        <taxon>Sacoglossa</taxon>
        <taxon>Placobranchoidea</taxon>
        <taxon>Plakobranchidae</taxon>
        <taxon>Elysia</taxon>
    </lineage>
</organism>
<evidence type="ECO:0000313" key="3">
    <source>
        <dbReference type="Proteomes" id="UP001283361"/>
    </source>
</evidence>
<evidence type="ECO:0000256" key="1">
    <source>
        <dbReference type="SAM" id="MobiDB-lite"/>
    </source>
</evidence>
<gene>
    <name evidence="2" type="ORF">RRG08_065410</name>
</gene>
<dbReference type="EMBL" id="JAWDGP010003737">
    <property type="protein sequence ID" value="KAK3771481.1"/>
    <property type="molecule type" value="Genomic_DNA"/>
</dbReference>
<evidence type="ECO:0000313" key="2">
    <source>
        <dbReference type="EMBL" id="KAK3771481.1"/>
    </source>
</evidence>
<feature type="region of interest" description="Disordered" evidence="1">
    <location>
        <begin position="200"/>
        <end position="234"/>
    </location>
</feature>
<sequence>MVIVEVEDLAVEVETDIVTEVAVEVETDIMTEVALEVETDIVTEVAVEATETGMGETGVEDTEEAEEDLTETVMTEGQDHTKLHFFYSHPGAESLLRINVFSVCSSDVPASRTAVDLTIEQTINRHAKTRGGIVGFSRSLPAYYRWSVTRHHRASYVSATHDMADIGNGWVIDSSGSLVIQWCEDDFLPKELLDIITEDNCSENEDSIDDEGELSDASSDEIMSSEDEQSDDDF</sequence>
<feature type="compositionally biased region" description="Acidic residues" evidence="1">
    <location>
        <begin position="223"/>
        <end position="234"/>
    </location>
</feature>
<feature type="compositionally biased region" description="Acidic residues" evidence="1">
    <location>
        <begin position="200"/>
        <end position="214"/>
    </location>
</feature>
<keyword evidence="3" id="KW-1185">Reference proteome</keyword>
<protein>
    <submittedName>
        <fullName evidence="2">Uncharacterized protein</fullName>
    </submittedName>
</protein>
<proteinExistence type="predicted"/>
<reference evidence="2" key="1">
    <citation type="journal article" date="2023" name="G3 (Bethesda)">
        <title>A reference genome for the long-term kleptoplast-retaining sea slug Elysia crispata morphotype clarki.</title>
        <authorList>
            <person name="Eastman K.E."/>
            <person name="Pendleton A.L."/>
            <person name="Shaikh M.A."/>
            <person name="Suttiyut T."/>
            <person name="Ogas R."/>
            <person name="Tomko P."/>
            <person name="Gavelis G."/>
            <person name="Widhalm J.R."/>
            <person name="Wisecaver J.H."/>
        </authorList>
    </citation>
    <scope>NUCLEOTIDE SEQUENCE</scope>
    <source>
        <strain evidence="2">ECLA1</strain>
    </source>
</reference>
<dbReference type="AlphaFoldDB" id="A0AAE1DI60"/>
<comment type="caution">
    <text evidence="2">The sequence shown here is derived from an EMBL/GenBank/DDBJ whole genome shotgun (WGS) entry which is preliminary data.</text>
</comment>
<name>A0AAE1DI60_9GAST</name>
<dbReference type="Proteomes" id="UP001283361">
    <property type="component" value="Unassembled WGS sequence"/>
</dbReference>
<accession>A0AAE1DI60</accession>